<feature type="signal peptide" evidence="2">
    <location>
        <begin position="1"/>
        <end position="25"/>
    </location>
</feature>
<feature type="chain" id="PRO_5004233577" evidence="2">
    <location>
        <begin position="26"/>
        <end position="282"/>
    </location>
</feature>
<evidence type="ECO:0000313" key="4">
    <source>
        <dbReference type="EMBL" id="AAZ45758.1"/>
    </source>
</evidence>
<evidence type="ECO:0000256" key="1">
    <source>
        <dbReference type="ARBA" id="ARBA00022729"/>
    </source>
</evidence>
<gene>
    <name evidence="4" type="ordered locus">Daro_1002</name>
</gene>
<dbReference type="Gene3D" id="3.40.190.10">
    <property type="entry name" value="Periplasmic binding protein-like II"/>
    <property type="match status" value="3"/>
</dbReference>
<accession>Q47HC3</accession>
<evidence type="ECO:0000259" key="3">
    <source>
        <dbReference type="SMART" id="SM00062"/>
    </source>
</evidence>
<dbReference type="OrthoDB" id="6192933at2"/>
<feature type="domain" description="Solute-binding protein family 3/N-terminal" evidence="3">
    <location>
        <begin position="36"/>
        <end position="279"/>
    </location>
</feature>
<organism evidence="4">
    <name type="scientific">Dechloromonas aromatica (strain RCB)</name>
    <dbReference type="NCBI Taxonomy" id="159087"/>
    <lineage>
        <taxon>Bacteria</taxon>
        <taxon>Pseudomonadati</taxon>
        <taxon>Pseudomonadota</taxon>
        <taxon>Betaproteobacteria</taxon>
        <taxon>Rhodocyclales</taxon>
        <taxon>Azonexaceae</taxon>
        <taxon>Dechloromonas</taxon>
    </lineage>
</organism>
<evidence type="ECO:0000256" key="2">
    <source>
        <dbReference type="SAM" id="SignalP"/>
    </source>
</evidence>
<dbReference type="KEGG" id="dar:Daro_1002"/>
<dbReference type="eggNOG" id="COG0834">
    <property type="taxonomic scope" value="Bacteria"/>
</dbReference>
<sequence length="282" mass="30565">MKNDRRLWLKALAALPVFSALPAMADGLETIRQRGRLRVAVYNDFPPYAMAGGKGIDADIARAIAGKLGLMAEIVGYNADEDMNDDLRNMVWKGHYLGTQPSDVMMHVPVDEHLARANDKVRIFGIYHRETLALARNPQRVPQALAGSAAVALEIFTREKIGVETTSLADSFLLGVLNGRLRENVVHFKSVAEAAKGMAEGKVAAVLAPRAELEAALKGQDKAVIDSPRFAELKVDNWPLGMAVKVEEQALAEAIGSALADLKKDGTIADIFKRHGISHQPA</sequence>
<dbReference type="PANTHER" id="PTHR35936">
    <property type="entry name" value="MEMBRANE-BOUND LYTIC MUREIN TRANSGLYCOSYLASE F"/>
    <property type="match status" value="1"/>
</dbReference>
<name>Q47HC3_DECAR</name>
<dbReference type="InterPro" id="IPR001638">
    <property type="entry name" value="Solute-binding_3/MltF_N"/>
</dbReference>
<keyword evidence="1 2" id="KW-0732">Signal</keyword>
<dbReference type="SMART" id="SM00062">
    <property type="entry name" value="PBPb"/>
    <property type="match status" value="1"/>
</dbReference>
<dbReference type="EMBL" id="CP000089">
    <property type="protein sequence ID" value="AAZ45758.1"/>
    <property type="molecule type" value="Genomic_DNA"/>
</dbReference>
<dbReference type="SUPFAM" id="SSF53850">
    <property type="entry name" value="Periplasmic binding protein-like II"/>
    <property type="match status" value="1"/>
</dbReference>
<protein>
    <submittedName>
        <fullName evidence="4">Amino acid ABC transporter substrate-binding protein, PAAT family</fullName>
    </submittedName>
</protein>
<dbReference type="AlphaFoldDB" id="Q47HC3"/>
<proteinExistence type="predicted"/>
<reference evidence="4" key="1">
    <citation type="submission" date="2005-08" db="EMBL/GenBank/DDBJ databases">
        <title>Complete sequence of Dechloromonas aromatica RCB.</title>
        <authorList>
            <person name="Salinero K.K."/>
            <person name="Copeland A."/>
            <person name="Lucas S."/>
            <person name="Lapidus A."/>
            <person name="Barry K."/>
            <person name="Detter J.C."/>
            <person name="Glavina T."/>
            <person name="Hammon N."/>
            <person name="Israni S."/>
            <person name="Pitluck S."/>
            <person name="Di Bartolo G."/>
            <person name="Trong S."/>
            <person name="Schmutz J."/>
            <person name="Larimer F."/>
            <person name="Land M."/>
            <person name="Ivanova N."/>
            <person name="Richardson P."/>
        </authorList>
    </citation>
    <scope>NUCLEOTIDE SEQUENCE</scope>
    <source>
        <strain evidence="4">RCB</strain>
    </source>
</reference>
<dbReference type="HOGENOM" id="CLU_080720_0_0_4"/>
<dbReference type="STRING" id="159087.Daro_1002"/>